<keyword evidence="2" id="KW-1185">Reference proteome</keyword>
<comment type="caution">
    <text evidence="1">The sequence shown here is derived from an EMBL/GenBank/DDBJ whole genome shotgun (WGS) entry which is preliminary data.</text>
</comment>
<dbReference type="PROSITE" id="PS51257">
    <property type="entry name" value="PROKAR_LIPOPROTEIN"/>
    <property type="match status" value="1"/>
</dbReference>
<dbReference type="EMBL" id="JACHHP010000006">
    <property type="protein sequence ID" value="MBB5209364.1"/>
    <property type="molecule type" value="Genomic_DNA"/>
</dbReference>
<proteinExistence type="predicted"/>
<dbReference type="RefSeq" id="WP_183961910.1">
    <property type="nucleotide sequence ID" value="NZ_JACHHP010000006.1"/>
</dbReference>
<evidence type="ECO:0000313" key="1">
    <source>
        <dbReference type="EMBL" id="MBB5209364.1"/>
    </source>
</evidence>
<organism evidence="1 2">
    <name type="scientific">Chiayiivirga flava</name>
    <dbReference type="NCBI Taxonomy" id="659595"/>
    <lineage>
        <taxon>Bacteria</taxon>
        <taxon>Pseudomonadati</taxon>
        <taxon>Pseudomonadota</taxon>
        <taxon>Gammaproteobacteria</taxon>
        <taxon>Lysobacterales</taxon>
        <taxon>Lysobacteraceae</taxon>
        <taxon>Chiayiivirga</taxon>
    </lineage>
</organism>
<evidence type="ECO:0000313" key="2">
    <source>
        <dbReference type="Proteomes" id="UP000521199"/>
    </source>
</evidence>
<sequence>MLGESSRDCFRLLVFSSVIGLASGCSTAPPASEGDYSTERRYEMACDSASRDIDTLMVHWDNLRSGERMPAQQVMQARQAMRVVGPVCDDIDAALMLDNVGQARVEAAFRTLEHMARNLPRLPAGS</sequence>
<dbReference type="Proteomes" id="UP000521199">
    <property type="component" value="Unassembled WGS sequence"/>
</dbReference>
<evidence type="ECO:0008006" key="3">
    <source>
        <dbReference type="Google" id="ProtNLM"/>
    </source>
</evidence>
<name>A0A7W8G1E8_9GAMM</name>
<dbReference type="AlphaFoldDB" id="A0A7W8G1E8"/>
<protein>
    <recommendedName>
        <fullName evidence="3">Lipoprotein</fullName>
    </recommendedName>
</protein>
<accession>A0A7W8G1E8</accession>
<gene>
    <name evidence="1" type="ORF">HNQ52_002933</name>
</gene>
<reference evidence="1 2" key="1">
    <citation type="submission" date="2020-08" db="EMBL/GenBank/DDBJ databases">
        <title>Genomic Encyclopedia of Type Strains, Phase IV (KMG-IV): sequencing the most valuable type-strain genomes for metagenomic binning, comparative biology and taxonomic classification.</title>
        <authorList>
            <person name="Goeker M."/>
        </authorList>
    </citation>
    <scope>NUCLEOTIDE SEQUENCE [LARGE SCALE GENOMIC DNA]</scope>
    <source>
        <strain evidence="1 2">DSM 24163</strain>
    </source>
</reference>